<name>A0AAE0F834_9CHLO</name>
<dbReference type="EMBL" id="LGRX02023195">
    <property type="protein sequence ID" value="KAK3254788.1"/>
    <property type="molecule type" value="Genomic_DNA"/>
</dbReference>
<keyword evidence="5" id="KW-1185">Reference proteome</keyword>
<dbReference type="GO" id="GO:0005737">
    <property type="term" value="C:cytoplasm"/>
    <property type="evidence" value="ECO:0007669"/>
    <property type="project" value="TreeGrafter"/>
</dbReference>
<dbReference type="AlphaFoldDB" id="A0AAE0F834"/>
<sequence>DAFLNREVMEEIVRRGHTRIPVHAAGDPQNIRGVLLVKHLLLVQLADRLQVGSLPVRPVFCVAASTGLHAMLNTFQVGNGQMAIVTSELGQVIGIITLEDVIEEVLQGQIENEHDTTVETQFYRRLLMKASEADALQPTQHEAREQIETRLRISTLNIEFDNFGESDKSVSRSRIGDA</sequence>
<evidence type="ECO:0000259" key="3">
    <source>
        <dbReference type="PROSITE" id="PS51371"/>
    </source>
</evidence>
<feature type="domain" description="CBS" evidence="3">
    <location>
        <begin position="55"/>
        <end position="116"/>
    </location>
</feature>
<dbReference type="Pfam" id="PF00571">
    <property type="entry name" value="CBS"/>
    <property type="match status" value="1"/>
</dbReference>
<proteinExistence type="predicted"/>
<reference evidence="4 5" key="1">
    <citation type="journal article" date="2015" name="Genome Biol. Evol.">
        <title>Comparative Genomics of a Bacterivorous Green Alga Reveals Evolutionary Causalities and Consequences of Phago-Mixotrophic Mode of Nutrition.</title>
        <authorList>
            <person name="Burns J.A."/>
            <person name="Paasch A."/>
            <person name="Narechania A."/>
            <person name="Kim E."/>
        </authorList>
    </citation>
    <scope>NUCLEOTIDE SEQUENCE [LARGE SCALE GENOMIC DNA]</scope>
    <source>
        <strain evidence="4 5">PLY_AMNH</strain>
    </source>
</reference>
<evidence type="ECO:0000313" key="4">
    <source>
        <dbReference type="EMBL" id="KAK3254788.1"/>
    </source>
</evidence>
<keyword evidence="2" id="KW-0129">CBS domain</keyword>
<dbReference type="GO" id="GO:0010960">
    <property type="term" value="P:magnesium ion homeostasis"/>
    <property type="evidence" value="ECO:0007669"/>
    <property type="project" value="InterPro"/>
</dbReference>
<dbReference type="InterPro" id="IPR045095">
    <property type="entry name" value="ACDP"/>
</dbReference>
<dbReference type="GO" id="GO:0030026">
    <property type="term" value="P:intracellular manganese ion homeostasis"/>
    <property type="evidence" value="ECO:0007669"/>
    <property type="project" value="TreeGrafter"/>
</dbReference>
<dbReference type="PROSITE" id="PS51371">
    <property type="entry name" value="CBS"/>
    <property type="match status" value="1"/>
</dbReference>
<feature type="non-terminal residue" evidence="4">
    <location>
        <position position="1"/>
    </location>
</feature>
<dbReference type="SUPFAM" id="SSF54631">
    <property type="entry name" value="CBS-domain pair"/>
    <property type="match status" value="1"/>
</dbReference>
<dbReference type="Proteomes" id="UP001190700">
    <property type="component" value="Unassembled WGS sequence"/>
</dbReference>
<accession>A0AAE0F834</accession>
<dbReference type="Gene3D" id="3.10.580.10">
    <property type="entry name" value="CBS-domain"/>
    <property type="match status" value="1"/>
</dbReference>
<evidence type="ECO:0000256" key="2">
    <source>
        <dbReference type="PROSITE-ProRule" id="PRU00703"/>
    </source>
</evidence>
<evidence type="ECO:0000313" key="5">
    <source>
        <dbReference type="Proteomes" id="UP001190700"/>
    </source>
</evidence>
<protein>
    <recommendedName>
        <fullName evidence="3">CBS domain-containing protein</fullName>
    </recommendedName>
</protein>
<gene>
    <name evidence="4" type="ORF">CYMTET_36010</name>
</gene>
<dbReference type="PANTHER" id="PTHR12064">
    <property type="entry name" value="METAL TRANSPORTER CNNM"/>
    <property type="match status" value="1"/>
</dbReference>
<comment type="caution">
    <text evidence="4">The sequence shown here is derived from an EMBL/GenBank/DDBJ whole genome shotgun (WGS) entry which is preliminary data.</text>
</comment>
<keyword evidence="1" id="KW-0677">Repeat</keyword>
<dbReference type="InterPro" id="IPR000644">
    <property type="entry name" value="CBS_dom"/>
</dbReference>
<dbReference type="InterPro" id="IPR046342">
    <property type="entry name" value="CBS_dom_sf"/>
</dbReference>
<dbReference type="PANTHER" id="PTHR12064:SF97">
    <property type="entry name" value="METAL TRANSPORTER CNNM-5"/>
    <property type="match status" value="1"/>
</dbReference>
<organism evidence="4 5">
    <name type="scientific">Cymbomonas tetramitiformis</name>
    <dbReference type="NCBI Taxonomy" id="36881"/>
    <lineage>
        <taxon>Eukaryota</taxon>
        <taxon>Viridiplantae</taxon>
        <taxon>Chlorophyta</taxon>
        <taxon>Pyramimonadophyceae</taxon>
        <taxon>Pyramimonadales</taxon>
        <taxon>Pyramimonadaceae</taxon>
        <taxon>Cymbomonas</taxon>
    </lineage>
</organism>
<evidence type="ECO:0000256" key="1">
    <source>
        <dbReference type="ARBA" id="ARBA00022737"/>
    </source>
</evidence>